<sequence>MNWLELAQTLPVNGKTTTDCPDCGKANKLSVVHNQKEYWCNCYRCDFSDRHYKGKLTLAELAEIKRLNELAAEELTLELPEDYTDEIPLEGRLWLYKAGITESTRREYGIGYSEAYRRVVLPVYDVQGTLIWYQLRAVLEGQEPKYIQPSTGRDSIVFASRGRETDTEAVVVEDILSAIRVGRHIKCFSMLGTKITTTQATKLMQFKTVTTWLDGDRAGRRGAYSIRKTLGLVTNVKDVVTDKDPKELTDKQIKEVLCL</sequence>
<proteinExistence type="predicted"/>
<evidence type="ECO:0000313" key="2">
    <source>
        <dbReference type="Proteomes" id="UP000683418"/>
    </source>
</evidence>
<name>A0A8E4W8I6_9CAUD</name>
<dbReference type="EMBL" id="MW043865">
    <property type="protein sequence ID" value="QPI17674.1"/>
    <property type="molecule type" value="Genomic_DNA"/>
</dbReference>
<reference evidence="1 2" key="1">
    <citation type="submission" date="2020-09" db="EMBL/GenBank/DDBJ databases">
        <authorList>
            <person name="Feng X."/>
            <person name="Yan W."/>
            <person name="Jiao N."/>
            <person name="Zhang R."/>
        </authorList>
    </citation>
    <scope>NUCLEOTIDE SEQUENCE [LARGE SCALE GENOMIC DNA]</scope>
</reference>
<gene>
    <name evidence="1" type="ORF">vBAmePR8F_gp14</name>
</gene>
<organism evidence="1 2">
    <name type="scientific">Alteromonas phage vB_AmeP_R8W</name>
    <dbReference type="NCBI Taxonomy" id="2774152"/>
    <lineage>
        <taxon>Viruses</taxon>
        <taxon>Duplodnaviria</taxon>
        <taxon>Heunggongvirae</taxon>
        <taxon>Uroviricota</taxon>
        <taxon>Caudoviricetes</taxon>
        <taxon>Autographivirales</taxon>
        <taxon>Foturvirus</taxon>
        <taxon>Foturvirus R8W</taxon>
    </lineage>
</organism>
<evidence type="ECO:0000313" key="1">
    <source>
        <dbReference type="EMBL" id="QPI17674.1"/>
    </source>
</evidence>
<dbReference type="Proteomes" id="UP000683418">
    <property type="component" value="Segment"/>
</dbReference>
<protein>
    <submittedName>
        <fullName evidence="1">Putative DNA primase</fullName>
    </submittedName>
</protein>
<dbReference type="Pfam" id="PF13155">
    <property type="entry name" value="Toprim_2"/>
    <property type="match status" value="1"/>
</dbReference>
<keyword evidence="2" id="KW-1185">Reference proteome</keyword>
<accession>A0A8E4W8I6</accession>